<dbReference type="SUPFAM" id="SSF101790">
    <property type="entry name" value="Aminomethyltransferase beta-barrel domain"/>
    <property type="match status" value="1"/>
</dbReference>
<dbReference type="InterPro" id="IPR029043">
    <property type="entry name" value="GcvT/YgfZ_C"/>
</dbReference>
<feature type="domain" description="Aminomethyltransferase C-terminal" evidence="1">
    <location>
        <begin position="29"/>
        <end position="105"/>
    </location>
</feature>
<gene>
    <name evidence="2" type="ORF">GCM10009021_22190</name>
</gene>
<dbReference type="Gene3D" id="2.40.30.110">
    <property type="entry name" value="Aminomethyltransferase beta-barrel domains"/>
    <property type="match status" value="1"/>
</dbReference>
<evidence type="ECO:0000313" key="2">
    <source>
        <dbReference type="EMBL" id="GGN20638.1"/>
    </source>
</evidence>
<keyword evidence="3" id="KW-1185">Reference proteome</keyword>
<organism evidence="2 3">
    <name type="scientific">Halarchaeum nitratireducens</name>
    <dbReference type="NCBI Taxonomy" id="489913"/>
    <lineage>
        <taxon>Archaea</taxon>
        <taxon>Methanobacteriati</taxon>
        <taxon>Methanobacteriota</taxon>
        <taxon>Stenosarchaea group</taxon>
        <taxon>Halobacteria</taxon>
        <taxon>Halobacteriales</taxon>
        <taxon>Halobacteriaceae</taxon>
    </lineage>
</organism>
<proteinExistence type="predicted"/>
<evidence type="ECO:0000259" key="1">
    <source>
        <dbReference type="Pfam" id="PF08669"/>
    </source>
</evidence>
<comment type="caution">
    <text evidence="2">The sequence shown here is derived from an EMBL/GenBank/DDBJ whole genome shotgun (WGS) entry which is preliminary data.</text>
</comment>
<evidence type="ECO:0000313" key="3">
    <source>
        <dbReference type="Proteomes" id="UP000608850"/>
    </source>
</evidence>
<dbReference type="Proteomes" id="UP000608850">
    <property type="component" value="Unassembled WGS sequence"/>
</dbReference>
<dbReference type="InterPro" id="IPR013977">
    <property type="entry name" value="GcvT_C"/>
</dbReference>
<dbReference type="EMBL" id="BMOQ01000006">
    <property type="protein sequence ID" value="GGN20638.1"/>
    <property type="molecule type" value="Genomic_DNA"/>
</dbReference>
<dbReference type="AlphaFoldDB" id="A0A830GEL0"/>
<sequence length="106" mass="11635">MDLDTDFVGRVAVAEAAARDDSEREHLVVCLTLDDPAAMVMADRPVLDPETGESLGYVHSAEYGYTVDVRVAYTYLPPAYAEPGTDVQVRYEGELVDATVREEPLL</sequence>
<name>A0A830GEL0_9EURY</name>
<accession>A0A830GEL0</accession>
<protein>
    <recommendedName>
        <fullName evidence="1">Aminomethyltransferase C-terminal domain-containing protein</fullName>
    </recommendedName>
</protein>
<dbReference type="Pfam" id="PF08669">
    <property type="entry name" value="GCV_T_C"/>
    <property type="match status" value="1"/>
</dbReference>
<reference evidence="2 3" key="1">
    <citation type="journal article" date="2019" name="Int. J. Syst. Evol. Microbiol.">
        <title>The Global Catalogue of Microorganisms (GCM) 10K type strain sequencing project: providing services to taxonomists for standard genome sequencing and annotation.</title>
        <authorList>
            <consortium name="The Broad Institute Genomics Platform"/>
            <consortium name="The Broad Institute Genome Sequencing Center for Infectious Disease"/>
            <person name="Wu L."/>
            <person name="Ma J."/>
        </authorList>
    </citation>
    <scope>NUCLEOTIDE SEQUENCE [LARGE SCALE GENOMIC DNA]</scope>
    <source>
        <strain evidence="2 3">JCM 16331</strain>
    </source>
</reference>